<dbReference type="InterPro" id="IPR032710">
    <property type="entry name" value="NTF2-like_dom_sf"/>
</dbReference>
<feature type="region of interest" description="Disordered" evidence="1">
    <location>
        <begin position="102"/>
        <end position="145"/>
    </location>
</feature>
<dbReference type="InterPro" id="IPR037401">
    <property type="entry name" value="SnoaL-like"/>
</dbReference>
<reference evidence="3 4" key="1">
    <citation type="submission" date="2018-08" db="EMBL/GenBank/DDBJ databases">
        <title>Verrucosispora craniellae sp. nov., isolated from a marine sponge in the South China Sea.</title>
        <authorList>
            <person name="Li L."/>
            <person name="Lin H.W."/>
        </authorList>
    </citation>
    <scope>NUCLEOTIDE SEQUENCE [LARGE SCALE GENOMIC DNA]</scope>
    <source>
        <strain evidence="3 4">LHW63014</strain>
    </source>
</reference>
<dbReference type="AlphaFoldDB" id="A0A372FWK2"/>
<sequence length="283" mass="31759">MSMRTPNPPPARREPLGRLHPVYQHLPERPRWTCRACSRDWPCPAARMLLRVEYDLDRVGLSVYLAGQLFDATGDLLRLAEGAPPSPGELFDRFLAWATPQSWRQPQAGQQPQAGRLPLPRRQPPPPAGMSPVADTSPEPTDPRSTIMDVRDAAQRWADAWATGWPAQDVERIVELQTEQGDHWASMFRPCRGRAGLRAYVEECFGEETRPAEVWFGAPRVDGDTATVEYWAITYPYDQPVTLSGCTVVRFDADGLVTESRDYSHASQGRIPPPTGLFPDHHL</sequence>
<dbReference type="Proteomes" id="UP000262621">
    <property type="component" value="Unassembled WGS sequence"/>
</dbReference>
<accession>A0A372FWK2</accession>
<organism evidence="3 4">
    <name type="scientific">Micromonospora craniellae</name>
    <dbReference type="NCBI Taxonomy" id="2294034"/>
    <lineage>
        <taxon>Bacteria</taxon>
        <taxon>Bacillati</taxon>
        <taxon>Actinomycetota</taxon>
        <taxon>Actinomycetes</taxon>
        <taxon>Micromonosporales</taxon>
        <taxon>Micromonosporaceae</taxon>
        <taxon>Micromonospora</taxon>
    </lineage>
</organism>
<evidence type="ECO:0000313" key="3">
    <source>
        <dbReference type="EMBL" id="RFS45177.1"/>
    </source>
</evidence>
<name>A0A372FWK2_9ACTN</name>
<evidence type="ECO:0000313" key="4">
    <source>
        <dbReference type="Proteomes" id="UP000262621"/>
    </source>
</evidence>
<dbReference type="RefSeq" id="WP_117229250.1">
    <property type="nucleotide sequence ID" value="NZ_CP061725.1"/>
</dbReference>
<dbReference type="Gene3D" id="3.10.450.50">
    <property type="match status" value="1"/>
</dbReference>
<proteinExistence type="predicted"/>
<evidence type="ECO:0000256" key="1">
    <source>
        <dbReference type="SAM" id="MobiDB-lite"/>
    </source>
</evidence>
<feature type="compositionally biased region" description="Low complexity" evidence="1">
    <location>
        <begin position="104"/>
        <end position="120"/>
    </location>
</feature>
<dbReference type="Pfam" id="PF12680">
    <property type="entry name" value="SnoaL_2"/>
    <property type="match status" value="1"/>
</dbReference>
<dbReference type="OrthoDB" id="4942966at2"/>
<gene>
    <name evidence="3" type="ORF">D0Q02_18420</name>
</gene>
<feature type="domain" description="SnoaL-like" evidence="2">
    <location>
        <begin position="155"/>
        <end position="259"/>
    </location>
</feature>
<evidence type="ECO:0000259" key="2">
    <source>
        <dbReference type="Pfam" id="PF12680"/>
    </source>
</evidence>
<protein>
    <submittedName>
        <fullName evidence="3">Nuclear transport factor 2 family protein</fullName>
    </submittedName>
</protein>
<comment type="caution">
    <text evidence="3">The sequence shown here is derived from an EMBL/GenBank/DDBJ whole genome shotgun (WGS) entry which is preliminary data.</text>
</comment>
<dbReference type="EMBL" id="QVFU01000019">
    <property type="protein sequence ID" value="RFS45177.1"/>
    <property type="molecule type" value="Genomic_DNA"/>
</dbReference>
<feature type="region of interest" description="Disordered" evidence="1">
    <location>
        <begin position="262"/>
        <end position="283"/>
    </location>
</feature>
<keyword evidence="4" id="KW-1185">Reference proteome</keyword>
<dbReference type="SUPFAM" id="SSF54427">
    <property type="entry name" value="NTF2-like"/>
    <property type="match status" value="1"/>
</dbReference>